<dbReference type="InterPro" id="IPR054344">
    <property type="entry name" value="TY-Chap_N"/>
</dbReference>
<dbReference type="InterPro" id="IPR009839">
    <property type="entry name" value="SseB_N"/>
</dbReference>
<feature type="region of interest" description="Disordered" evidence="1">
    <location>
        <begin position="467"/>
        <end position="569"/>
    </location>
</feature>
<name>A0ABN2YFP3_9ACTN</name>
<keyword evidence="5" id="KW-1185">Reference proteome</keyword>
<evidence type="ECO:0000313" key="5">
    <source>
        <dbReference type="Proteomes" id="UP001501020"/>
    </source>
</evidence>
<dbReference type="Pfam" id="PF07179">
    <property type="entry name" value="SseB"/>
    <property type="match status" value="1"/>
</dbReference>
<evidence type="ECO:0000259" key="3">
    <source>
        <dbReference type="Pfam" id="PF22552"/>
    </source>
</evidence>
<feature type="region of interest" description="Disordered" evidence="1">
    <location>
        <begin position="359"/>
        <end position="422"/>
    </location>
</feature>
<reference evidence="4 5" key="1">
    <citation type="journal article" date="2019" name="Int. J. Syst. Evol. Microbiol.">
        <title>The Global Catalogue of Microorganisms (GCM) 10K type strain sequencing project: providing services to taxonomists for standard genome sequencing and annotation.</title>
        <authorList>
            <consortium name="The Broad Institute Genomics Platform"/>
            <consortium name="The Broad Institute Genome Sequencing Center for Infectious Disease"/>
            <person name="Wu L."/>
            <person name="Ma J."/>
        </authorList>
    </citation>
    <scope>NUCLEOTIDE SEQUENCE [LARGE SCALE GENOMIC DNA]</scope>
    <source>
        <strain evidence="4 5">JCM 13850</strain>
    </source>
</reference>
<sequence length="624" mass="64176">MLEWSEFARRLGRELAGLDRDTILIVRERDESRHYVQAMREPDRLYAEAVSNNFLDGPLLLTPADEEVMSDAGWRPPADPAPRNWWTELPEAGTPGGMRSVTVGDYARLAEVMVTALRDVQGVRRPSDLVYESFHRHGTGLIELLDFGIEIADPSRVSKRRSSAAIAPQAAGPDGARPAAPGLPPAALPPGGLPPGGLPPVTPPPVTPPSAGPPPITPHPAGSPPAGPPMPVPPAGAPGGDAELLEARLAEAKERGDHATYFTLLAGADLVLPATGHAVENPDRAELPTITIGSGTYVTLFTSPGALARTGDQHPLYRRTSFALLAAGWPDPSWQLAVNPGLPSEVLLDASALARLEAAQRETPSTGAEVPGPYGGAGPDTAAGPGHAGSGPASAPDGSGMYGQPGANGPSPEINGSFPVNGSPAVNGIPGLNGASGLNGIPGLNGSGRADDPYDDSGTAIDPYTAEELRAALEAGTPDLGRAKPETPEPEPAAAPLGAPTEGTPPAGEPPAAQQPGTPQPDVQRPDVQQAPAQQPEVQPVVEQQPAVRQTEVQPVGAQPAAGVQQPGGVSMQVPVQVPMQPPHGTRLWRSTGEDDDVPVAVYDAIGGVWSPARTDALPAPRAE</sequence>
<evidence type="ECO:0000256" key="1">
    <source>
        <dbReference type="SAM" id="MobiDB-lite"/>
    </source>
</evidence>
<feature type="compositionally biased region" description="Low complexity" evidence="1">
    <location>
        <begin position="379"/>
        <end position="399"/>
    </location>
</feature>
<dbReference type="RefSeq" id="WP_344263060.1">
    <property type="nucleotide sequence ID" value="NZ_BAAAMR010000009.1"/>
</dbReference>
<feature type="domain" description="TY-Chap N-terminal" evidence="3">
    <location>
        <begin position="3"/>
        <end position="129"/>
    </location>
</feature>
<feature type="region of interest" description="Disordered" evidence="1">
    <location>
        <begin position="157"/>
        <end position="241"/>
    </location>
</feature>
<feature type="compositionally biased region" description="Pro residues" evidence="1">
    <location>
        <begin position="181"/>
        <end position="236"/>
    </location>
</feature>
<proteinExistence type="predicted"/>
<accession>A0ABN2YFP3</accession>
<feature type="domain" description="SseB protein N-terminal" evidence="2">
    <location>
        <begin position="245"/>
        <end position="354"/>
    </location>
</feature>
<dbReference type="Pfam" id="PF22552">
    <property type="entry name" value="TY-Chap3"/>
    <property type="match status" value="1"/>
</dbReference>
<evidence type="ECO:0008006" key="6">
    <source>
        <dbReference type="Google" id="ProtNLM"/>
    </source>
</evidence>
<feature type="region of interest" description="Disordered" evidence="1">
    <location>
        <begin position="574"/>
        <end position="593"/>
    </location>
</feature>
<feature type="compositionally biased region" description="Low complexity" evidence="1">
    <location>
        <begin position="492"/>
        <end position="550"/>
    </location>
</feature>
<comment type="caution">
    <text evidence="4">The sequence shown here is derived from an EMBL/GenBank/DDBJ whole genome shotgun (WGS) entry which is preliminary data.</text>
</comment>
<feature type="compositionally biased region" description="Low complexity" evidence="1">
    <location>
        <begin position="167"/>
        <end position="180"/>
    </location>
</feature>
<evidence type="ECO:0000259" key="2">
    <source>
        <dbReference type="Pfam" id="PF07179"/>
    </source>
</evidence>
<gene>
    <name evidence="4" type="ORF">GCM10009727_15700</name>
</gene>
<dbReference type="Proteomes" id="UP001501020">
    <property type="component" value="Unassembled WGS sequence"/>
</dbReference>
<protein>
    <recommendedName>
        <fullName evidence="6">SseB family protein</fullName>
    </recommendedName>
</protein>
<organism evidence="4 5">
    <name type="scientific">Actinomadura napierensis</name>
    <dbReference type="NCBI Taxonomy" id="267854"/>
    <lineage>
        <taxon>Bacteria</taxon>
        <taxon>Bacillati</taxon>
        <taxon>Actinomycetota</taxon>
        <taxon>Actinomycetes</taxon>
        <taxon>Streptosporangiales</taxon>
        <taxon>Thermomonosporaceae</taxon>
        <taxon>Actinomadura</taxon>
    </lineage>
</organism>
<evidence type="ECO:0000313" key="4">
    <source>
        <dbReference type="EMBL" id="GAA2126479.1"/>
    </source>
</evidence>
<dbReference type="EMBL" id="BAAAMR010000009">
    <property type="protein sequence ID" value="GAA2126479.1"/>
    <property type="molecule type" value="Genomic_DNA"/>
</dbReference>